<dbReference type="Proteomes" id="UP000076722">
    <property type="component" value="Unassembled WGS sequence"/>
</dbReference>
<proteinExistence type="predicted"/>
<feature type="chain" id="PRO_5007852919" evidence="1">
    <location>
        <begin position="21"/>
        <end position="146"/>
    </location>
</feature>
<protein>
    <submittedName>
        <fullName evidence="2">Uncharacterized protein</fullName>
    </submittedName>
</protein>
<gene>
    <name evidence="2" type="ORF">SISNIDRAFT_468254</name>
</gene>
<evidence type="ECO:0000313" key="3">
    <source>
        <dbReference type="Proteomes" id="UP000076722"/>
    </source>
</evidence>
<evidence type="ECO:0000256" key="1">
    <source>
        <dbReference type="SAM" id="SignalP"/>
    </source>
</evidence>
<sequence length="146" mass="16269">MFFKAFAPLLFCALSLLAAASPVPEKRDALNIVDATDNACYKPPRARRGESPDFLPACDTSVADLSLSKHAPDESKRSAEAKNPFDVEVEACYVPTKPHIAGREASDLMVRCIRFMNFASIFCREPDVLSQWELWDSLATNAMRRE</sequence>
<organism evidence="2 3">
    <name type="scientific">Sistotremastrum niveocremeum HHB9708</name>
    <dbReference type="NCBI Taxonomy" id="1314777"/>
    <lineage>
        <taxon>Eukaryota</taxon>
        <taxon>Fungi</taxon>
        <taxon>Dikarya</taxon>
        <taxon>Basidiomycota</taxon>
        <taxon>Agaricomycotina</taxon>
        <taxon>Agaricomycetes</taxon>
        <taxon>Sistotremastrales</taxon>
        <taxon>Sistotremastraceae</taxon>
        <taxon>Sertulicium</taxon>
        <taxon>Sertulicium niveocremeum</taxon>
    </lineage>
</organism>
<dbReference type="EMBL" id="KV419419">
    <property type="protein sequence ID" value="KZS90738.1"/>
    <property type="molecule type" value="Genomic_DNA"/>
</dbReference>
<dbReference type="AlphaFoldDB" id="A0A164RNY7"/>
<accession>A0A164RNY7</accession>
<name>A0A164RNY7_9AGAM</name>
<keyword evidence="3" id="KW-1185">Reference proteome</keyword>
<evidence type="ECO:0000313" key="2">
    <source>
        <dbReference type="EMBL" id="KZS90738.1"/>
    </source>
</evidence>
<keyword evidence="1" id="KW-0732">Signal</keyword>
<reference evidence="2 3" key="1">
    <citation type="journal article" date="2016" name="Mol. Biol. Evol.">
        <title>Comparative Genomics of Early-Diverging Mushroom-Forming Fungi Provides Insights into the Origins of Lignocellulose Decay Capabilities.</title>
        <authorList>
            <person name="Nagy L.G."/>
            <person name="Riley R."/>
            <person name="Tritt A."/>
            <person name="Adam C."/>
            <person name="Daum C."/>
            <person name="Floudas D."/>
            <person name="Sun H."/>
            <person name="Yadav J.S."/>
            <person name="Pangilinan J."/>
            <person name="Larsson K.H."/>
            <person name="Matsuura K."/>
            <person name="Barry K."/>
            <person name="Labutti K."/>
            <person name="Kuo R."/>
            <person name="Ohm R.A."/>
            <person name="Bhattacharya S.S."/>
            <person name="Shirouzu T."/>
            <person name="Yoshinaga Y."/>
            <person name="Martin F.M."/>
            <person name="Grigoriev I.V."/>
            <person name="Hibbett D.S."/>
        </authorList>
    </citation>
    <scope>NUCLEOTIDE SEQUENCE [LARGE SCALE GENOMIC DNA]</scope>
    <source>
        <strain evidence="2 3">HHB9708</strain>
    </source>
</reference>
<feature type="signal peptide" evidence="1">
    <location>
        <begin position="1"/>
        <end position="20"/>
    </location>
</feature>